<dbReference type="Proteomes" id="UP000410492">
    <property type="component" value="Unassembled WGS sequence"/>
</dbReference>
<dbReference type="EMBL" id="CAACVG010007079">
    <property type="protein sequence ID" value="VEN43515.1"/>
    <property type="molecule type" value="Genomic_DNA"/>
</dbReference>
<gene>
    <name evidence="6" type="ORF">CALMAC_LOCUS6639</name>
</gene>
<accession>A0A653C6Q2</accession>
<dbReference type="GO" id="GO:0033615">
    <property type="term" value="P:mitochondrial proton-transporting ATP synthase complex assembly"/>
    <property type="evidence" value="ECO:0007669"/>
    <property type="project" value="TreeGrafter"/>
</dbReference>
<dbReference type="PANTHER" id="PTHR21013:SF10">
    <property type="entry name" value="ATP SYNTHASE MITOCHONDRIAL F1 COMPLEX ASSEMBLY FACTOR 2"/>
    <property type="match status" value="1"/>
</dbReference>
<organism evidence="6 7">
    <name type="scientific">Callosobruchus maculatus</name>
    <name type="common">Southern cowpea weevil</name>
    <name type="synonym">Pulse bruchid</name>
    <dbReference type="NCBI Taxonomy" id="64391"/>
    <lineage>
        <taxon>Eukaryota</taxon>
        <taxon>Metazoa</taxon>
        <taxon>Ecdysozoa</taxon>
        <taxon>Arthropoda</taxon>
        <taxon>Hexapoda</taxon>
        <taxon>Insecta</taxon>
        <taxon>Pterygota</taxon>
        <taxon>Neoptera</taxon>
        <taxon>Endopterygota</taxon>
        <taxon>Coleoptera</taxon>
        <taxon>Polyphaga</taxon>
        <taxon>Cucujiformia</taxon>
        <taxon>Chrysomeloidea</taxon>
        <taxon>Chrysomelidae</taxon>
        <taxon>Bruchinae</taxon>
        <taxon>Bruchini</taxon>
        <taxon>Callosobruchus</taxon>
    </lineage>
</organism>
<sequence length="236" mass="27362">MYRFIRSNLILDLVSRSAKSSEKKFVRNYATPPKRFYKNTNILRSDKKFEIILDQRKLKTPKGNIFAVESEPLALAIATEWNLQKDKIIQSKMHLEDEKLLELQVNEWDPLIDWFNKRFGVHLKKSSQMDVPPVSDQDKSALSKHLMSYNFAAVNGFVYGVDTLKSVVLTVAATERFITPEKAVLLSRLEEEYQLGHWGRVEWAHDLNQQDLQARLSAVVLFVYFNSQSNNVQSKI</sequence>
<evidence type="ECO:0000256" key="5">
    <source>
        <dbReference type="ARBA" id="ARBA00023186"/>
    </source>
</evidence>
<dbReference type="GO" id="GO:0005739">
    <property type="term" value="C:mitochondrion"/>
    <property type="evidence" value="ECO:0007669"/>
    <property type="project" value="UniProtKB-SubCell"/>
</dbReference>
<keyword evidence="3" id="KW-0809">Transit peptide</keyword>
<dbReference type="InterPro" id="IPR023335">
    <property type="entry name" value="ATP12_ortho_dom_sf"/>
</dbReference>
<evidence type="ECO:0000313" key="6">
    <source>
        <dbReference type="EMBL" id="VEN43515.1"/>
    </source>
</evidence>
<name>A0A653C6Q2_CALMS</name>
<evidence type="ECO:0000256" key="1">
    <source>
        <dbReference type="ARBA" id="ARBA00004173"/>
    </source>
</evidence>
<reference evidence="6 7" key="1">
    <citation type="submission" date="2019-01" db="EMBL/GenBank/DDBJ databases">
        <authorList>
            <person name="Sayadi A."/>
        </authorList>
    </citation>
    <scope>NUCLEOTIDE SEQUENCE [LARGE SCALE GENOMIC DNA]</scope>
</reference>
<evidence type="ECO:0000256" key="3">
    <source>
        <dbReference type="ARBA" id="ARBA00022946"/>
    </source>
</evidence>
<evidence type="ECO:0008006" key="8">
    <source>
        <dbReference type="Google" id="ProtNLM"/>
    </source>
</evidence>
<dbReference type="InterPro" id="IPR011419">
    <property type="entry name" value="ATP12_ATP_synth-F1-assembly"/>
</dbReference>
<dbReference type="Pfam" id="PF07542">
    <property type="entry name" value="ATP12"/>
    <property type="match status" value="1"/>
</dbReference>
<keyword evidence="4" id="KW-0496">Mitochondrion</keyword>
<dbReference type="Gene3D" id="1.10.3580.10">
    <property type="entry name" value="ATP12 ATPase"/>
    <property type="match status" value="1"/>
</dbReference>
<protein>
    <recommendedName>
        <fullName evidence="8">ATP synthase mitochondrial F1 complex assembly factor 2</fullName>
    </recommendedName>
</protein>
<dbReference type="InterPro" id="IPR042272">
    <property type="entry name" value="ATP12_ATP_synth-F1-assembly_N"/>
</dbReference>
<dbReference type="PANTHER" id="PTHR21013">
    <property type="entry name" value="ATP SYNTHASE MITOCHONDRIAL F1 COMPLEX ASSEMBLY FACTOR 2/ATP12 PROTEIN, MITOCHONDRIAL PRECURSOR"/>
    <property type="match status" value="1"/>
</dbReference>
<dbReference type="SUPFAM" id="SSF160909">
    <property type="entry name" value="ATP12-like"/>
    <property type="match status" value="1"/>
</dbReference>
<evidence type="ECO:0000313" key="7">
    <source>
        <dbReference type="Proteomes" id="UP000410492"/>
    </source>
</evidence>
<dbReference type="AlphaFoldDB" id="A0A653C6Q2"/>
<evidence type="ECO:0000256" key="4">
    <source>
        <dbReference type="ARBA" id="ARBA00023128"/>
    </source>
</evidence>
<proteinExistence type="inferred from homology"/>
<comment type="similarity">
    <text evidence="2">Belongs to the ATP12 family.</text>
</comment>
<evidence type="ECO:0000256" key="2">
    <source>
        <dbReference type="ARBA" id="ARBA00008231"/>
    </source>
</evidence>
<dbReference type="Gene3D" id="3.30.2180.10">
    <property type="entry name" value="ATP12-like"/>
    <property type="match status" value="1"/>
</dbReference>
<keyword evidence="5" id="KW-0143">Chaperone</keyword>
<keyword evidence="7" id="KW-1185">Reference proteome</keyword>
<comment type="subcellular location">
    <subcellularLocation>
        <location evidence="1">Mitochondrion</location>
    </subcellularLocation>
</comment>